<sequence length="277" mass="30084">MVFYSWEHDGLRECGSLWEALALSVKRHRVIALTGGGGKTSVMFRLADELADMGKTVIVTTTTHIFHPADRNVVESDRASDAAEWLARNARKPDRSRADHGNGTVLVAGVPAAEGKLKSLPLTETAVLKELADVLLIEADGAKRLPIKVPGNGEPVIPEYTDVVIGCMGLNCIGGELEEFCFRTEQAAALLGLKKEPNGRYSHRITCGDAAKILTSDAGTRKLVGERDYRVVINKADDEGLLAKAAEIAGEVERLSQVRCAVSCFLDRKHPQQEREV</sequence>
<organism evidence="1 2">
    <name type="scientific">Hungatella hathewayi</name>
    <dbReference type="NCBI Taxonomy" id="154046"/>
    <lineage>
        <taxon>Bacteria</taxon>
        <taxon>Bacillati</taxon>
        <taxon>Bacillota</taxon>
        <taxon>Clostridia</taxon>
        <taxon>Lachnospirales</taxon>
        <taxon>Lachnospiraceae</taxon>
        <taxon>Hungatella</taxon>
    </lineage>
</organism>
<evidence type="ECO:0008006" key="3">
    <source>
        <dbReference type="Google" id="ProtNLM"/>
    </source>
</evidence>
<dbReference type="SUPFAM" id="SSF53623">
    <property type="entry name" value="MurD-like peptide ligases, catalytic domain"/>
    <property type="match status" value="1"/>
</dbReference>
<dbReference type="Proteomes" id="UP001055091">
    <property type="component" value="Unassembled WGS sequence"/>
</dbReference>
<dbReference type="NCBIfam" id="TIGR03172">
    <property type="entry name" value="selenium cofactor biosynthesis protein YqeC"/>
    <property type="match status" value="1"/>
</dbReference>
<dbReference type="EMBL" id="BQNJ01000002">
    <property type="protein sequence ID" value="GKH02229.1"/>
    <property type="molecule type" value="Genomic_DNA"/>
</dbReference>
<dbReference type="InterPro" id="IPR017587">
    <property type="entry name" value="YqeC"/>
</dbReference>
<comment type="caution">
    <text evidence="1">The sequence shown here is derived from an EMBL/GenBank/DDBJ whole genome shotgun (WGS) entry which is preliminary data.</text>
</comment>
<name>A0AA37NDQ6_9FIRM</name>
<evidence type="ECO:0000313" key="2">
    <source>
        <dbReference type="Proteomes" id="UP001055091"/>
    </source>
</evidence>
<dbReference type="AlphaFoldDB" id="A0AA37NDQ6"/>
<evidence type="ECO:0000313" key="1">
    <source>
        <dbReference type="EMBL" id="GKH02229.1"/>
    </source>
</evidence>
<proteinExistence type="predicted"/>
<protein>
    <recommendedName>
        <fullName evidence="3">Selenium-dependent hydroxylase accessory protein YqeC</fullName>
    </recommendedName>
</protein>
<reference evidence="1" key="1">
    <citation type="submission" date="2022-01" db="EMBL/GenBank/DDBJ databases">
        <title>Novel bile acid biosynthetic pathways are enriched in the microbiome of centenarians.</title>
        <authorList>
            <person name="Sato Y."/>
            <person name="Atarashi K."/>
            <person name="Plichta R.D."/>
            <person name="Arai Y."/>
            <person name="Sasajima S."/>
            <person name="Kearney M.S."/>
            <person name="Suda W."/>
            <person name="Takeshita K."/>
            <person name="Sasaki T."/>
            <person name="Okamoto S."/>
            <person name="Skelly N.A."/>
            <person name="Okamura Y."/>
            <person name="Vlamakis H."/>
            <person name="Li Y."/>
            <person name="Tanoue T."/>
            <person name="Takei H."/>
            <person name="Nittono H."/>
            <person name="Narushima S."/>
            <person name="Irie J."/>
            <person name="Itoh H."/>
            <person name="Moriya K."/>
            <person name="Sugiura Y."/>
            <person name="Suematsu M."/>
            <person name="Moritoki N."/>
            <person name="Shibata S."/>
            <person name="Littman R.D."/>
            <person name="Fischbach A.M."/>
            <person name="Uwamino Y."/>
            <person name="Inoue T."/>
            <person name="Honda A."/>
            <person name="Hattori M."/>
            <person name="Murai T."/>
            <person name="Xavier J.R."/>
            <person name="Hirose N."/>
            <person name="Honda K."/>
        </authorList>
    </citation>
    <scope>NUCLEOTIDE SEQUENCE</scope>
    <source>
        <strain evidence="1">CE91-St55</strain>
    </source>
</reference>
<accession>A0AA37NDQ6</accession>
<dbReference type="RefSeq" id="WP_118042540.1">
    <property type="nucleotide sequence ID" value="NZ_BQNJ01000002.1"/>
</dbReference>
<gene>
    <name evidence="1" type="ORF">CE91St55_42100</name>
</gene>
<dbReference type="GO" id="GO:0005524">
    <property type="term" value="F:ATP binding"/>
    <property type="evidence" value="ECO:0007669"/>
    <property type="project" value="InterPro"/>
</dbReference>
<dbReference type="Pfam" id="PF19842">
    <property type="entry name" value="YqeC"/>
    <property type="match status" value="1"/>
</dbReference>
<dbReference type="InterPro" id="IPR036565">
    <property type="entry name" value="Mur-like_cat_sf"/>
</dbReference>